<evidence type="ECO:0000256" key="7">
    <source>
        <dbReference type="ARBA" id="ARBA00023303"/>
    </source>
</evidence>
<evidence type="ECO:0000256" key="3">
    <source>
        <dbReference type="ARBA" id="ARBA00022692"/>
    </source>
</evidence>
<keyword evidence="5 8" id="KW-0406">Ion transport</keyword>
<dbReference type="GO" id="GO:0030322">
    <property type="term" value="P:stabilization of membrane potential"/>
    <property type="evidence" value="ECO:0007669"/>
    <property type="project" value="TreeGrafter"/>
</dbReference>
<evidence type="ECO:0000256" key="6">
    <source>
        <dbReference type="ARBA" id="ARBA00023136"/>
    </source>
</evidence>
<keyword evidence="4 9" id="KW-1133">Transmembrane helix</keyword>
<evidence type="ECO:0000256" key="9">
    <source>
        <dbReference type="SAM" id="Phobius"/>
    </source>
</evidence>
<proteinExistence type="inferred from homology"/>
<feature type="transmembrane region" description="Helical" evidence="9">
    <location>
        <begin position="256"/>
        <end position="276"/>
    </location>
</feature>
<reference evidence="11" key="1">
    <citation type="submission" date="2021-12" db="EMBL/GenBank/DDBJ databases">
        <authorList>
            <person name="King R."/>
        </authorList>
    </citation>
    <scope>NUCLEOTIDE SEQUENCE</scope>
</reference>
<keyword evidence="6 9" id="KW-0472">Membrane</keyword>
<sequence>MAGEFCQYRIPDYRHQTNTNSGSSTSSSEETCCPLNSNCCKTITSCLSSLAIFSLVLSYTVLGALTFMTLEGRAQEGGARGGASSPGGPDKLRAATVEKLWSITEDLNILYKENWTRLAEQEVLKFQDSLIRKYHVAGVAQGNATLPVPGHRWNFPSSFLYCLTLITTIGCGSVSPRTPWGRIVTIFYALIGIPLMLIYLSTIGEFLANNFRRLYHCLGGKKKSPPPPPQVVGNHVPKDYKAKELYSRPPLQPQHVPLLVSLVIIILYIVLGAAIFNKLENWSFLEGSYFCFISLGTIGFGDFVPGSMETTEKLSVFASSAYILVGMAIISMCFNLIQEEILLLTQKFNHPPVNPKSDLQMIGAVS</sequence>
<evidence type="ECO:0000313" key="12">
    <source>
        <dbReference type="Proteomes" id="UP001152759"/>
    </source>
</evidence>
<name>A0A9P0AAZ9_BEMTA</name>
<evidence type="ECO:0000313" key="11">
    <source>
        <dbReference type="EMBL" id="CAH0387892.1"/>
    </source>
</evidence>
<keyword evidence="3 8" id="KW-0812">Transmembrane</keyword>
<evidence type="ECO:0000256" key="1">
    <source>
        <dbReference type="ARBA" id="ARBA00004141"/>
    </source>
</evidence>
<evidence type="ECO:0000256" key="5">
    <source>
        <dbReference type="ARBA" id="ARBA00023065"/>
    </source>
</evidence>
<dbReference type="AlphaFoldDB" id="A0A9P0AAZ9"/>
<evidence type="ECO:0000259" key="10">
    <source>
        <dbReference type="Pfam" id="PF07885"/>
    </source>
</evidence>
<feature type="transmembrane region" description="Helical" evidence="9">
    <location>
        <begin position="314"/>
        <end position="337"/>
    </location>
</feature>
<gene>
    <name evidence="11" type="ORF">BEMITA_LOCUS6851</name>
</gene>
<dbReference type="PANTHER" id="PTHR11003:SF325">
    <property type="entry name" value="POTASSIUM CHANNEL DOMAIN-CONTAINING PROTEIN"/>
    <property type="match status" value="1"/>
</dbReference>
<feature type="transmembrane region" description="Helical" evidence="9">
    <location>
        <begin position="50"/>
        <end position="70"/>
    </location>
</feature>
<feature type="transmembrane region" description="Helical" evidence="9">
    <location>
        <begin position="288"/>
        <end position="308"/>
    </location>
</feature>
<evidence type="ECO:0000256" key="2">
    <source>
        <dbReference type="ARBA" id="ARBA00022448"/>
    </source>
</evidence>
<evidence type="ECO:0000256" key="4">
    <source>
        <dbReference type="ARBA" id="ARBA00022989"/>
    </source>
</evidence>
<dbReference type="Proteomes" id="UP001152759">
    <property type="component" value="Chromosome 4"/>
</dbReference>
<evidence type="ECO:0000256" key="8">
    <source>
        <dbReference type="RuleBase" id="RU003857"/>
    </source>
</evidence>
<dbReference type="Pfam" id="PF07885">
    <property type="entry name" value="Ion_trans_2"/>
    <property type="match status" value="2"/>
</dbReference>
<accession>A0A9P0AAZ9</accession>
<feature type="transmembrane region" description="Helical" evidence="9">
    <location>
        <begin position="155"/>
        <end position="174"/>
    </location>
</feature>
<feature type="domain" description="Potassium channel" evidence="10">
    <location>
        <begin position="151"/>
        <end position="208"/>
    </location>
</feature>
<comment type="similarity">
    <text evidence="8">Belongs to the two pore domain potassium channel (TC 1.A.1.8) family.</text>
</comment>
<keyword evidence="2 8" id="KW-0813">Transport</keyword>
<dbReference type="PRINTS" id="PR01333">
    <property type="entry name" value="2POREKCHANEL"/>
</dbReference>
<dbReference type="GO" id="GO:0015271">
    <property type="term" value="F:outward rectifier potassium channel activity"/>
    <property type="evidence" value="ECO:0007669"/>
    <property type="project" value="TreeGrafter"/>
</dbReference>
<feature type="transmembrane region" description="Helical" evidence="9">
    <location>
        <begin position="186"/>
        <end position="208"/>
    </location>
</feature>
<dbReference type="Gene3D" id="1.10.287.70">
    <property type="match status" value="1"/>
</dbReference>
<protein>
    <recommendedName>
        <fullName evidence="10">Potassium channel domain-containing protein</fullName>
    </recommendedName>
</protein>
<feature type="domain" description="Potassium channel" evidence="10">
    <location>
        <begin position="264"/>
        <end position="339"/>
    </location>
</feature>
<dbReference type="InterPro" id="IPR013099">
    <property type="entry name" value="K_chnl_dom"/>
</dbReference>
<organism evidence="11 12">
    <name type="scientific">Bemisia tabaci</name>
    <name type="common">Sweetpotato whitefly</name>
    <name type="synonym">Aleurodes tabaci</name>
    <dbReference type="NCBI Taxonomy" id="7038"/>
    <lineage>
        <taxon>Eukaryota</taxon>
        <taxon>Metazoa</taxon>
        <taxon>Ecdysozoa</taxon>
        <taxon>Arthropoda</taxon>
        <taxon>Hexapoda</taxon>
        <taxon>Insecta</taxon>
        <taxon>Pterygota</taxon>
        <taxon>Neoptera</taxon>
        <taxon>Paraneoptera</taxon>
        <taxon>Hemiptera</taxon>
        <taxon>Sternorrhyncha</taxon>
        <taxon>Aleyrodoidea</taxon>
        <taxon>Aleyrodidae</taxon>
        <taxon>Aleyrodinae</taxon>
        <taxon>Bemisia</taxon>
    </lineage>
</organism>
<dbReference type="GO" id="GO:0005886">
    <property type="term" value="C:plasma membrane"/>
    <property type="evidence" value="ECO:0007669"/>
    <property type="project" value="TreeGrafter"/>
</dbReference>
<keyword evidence="7 8" id="KW-0407">Ion channel</keyword>
<dbReference type="EMBL" id="OU963865">
    <property type="protein sequence ID" value="CAH0387892.1"/>
    <property type="molecule type" value="Genomic_DNA"/>
</dbReference>
<dbReference type="InterPro" id="IPR003280">
    <property type="entry name" value="2pore_dom_K_chnl"/>
</dbReference>
<dbReference type="GO" id="GO:0022841">
    <property type="term" value="F:potassium ion leak channel activity"/>
    <property type="evidence" value="ECO:0007669"/>
    <property type="project" value="TreeGrafter"/>
</dbReference>
<comment type="subcellular location">
    <subcellularLocation>
        <location evidence="1">Membrane</location>
        <topology evidence="1">Multi-pass membrane protein</topology>
    </subcellularLocation>
</comment>
<dbReference type="SUPFAM" id="SSF81324">
    <property type="entry name" value="Voltage-gated potassium channels"/>
    <property type="match status" value="2"/>
</dbReference>
<dbReference type="PANTHER" id="PTHR11003">
    <property type="entry name" value="POTASSIUM CHANNEL, SUBFAMILY K"/>
    <property type="match status" value="1"/>
</dbReference>
<keyword evidence="12" id="KW-1185">Reference proteome</keyword>